<name>X0RKH2_9ZZZZ</name>
<keyword evidence="3" id="KW-0067">ATP-binding</keyword>
<keyword evidence="5" id="KW-0030">Aminoacyl-tRNA synthetase</keyword>
<dbReference type="GO" id="GO:0006412">
    <property type="term" value="P:translation"/>
    <property type="evidence" value="ECO:0007669"/>
    <property type="project" value="UniProtKB-KW"/>
</dbReference>
<dbReference type="GO" id="GO:0004812">
    <property type="term" value="F:aminoacyl-tRNA ligase activity"/>
    <property type="evidence" value="ECO:0007669"/>
    <property type="project" value="UniProtKB-KW"/>
</dbReference>
<keyword evidence="1" id="KW-0436">Ligase</keyword>
<dbReference type="GO" id="GO:0043039">
    <property type="term" value="P:tRNA aminoacylation"/>
    <property type="evidence" value="ECO:0007669"/>
    <property type="project" value="InterPro"/>
</dbReference>
<gene>
    <name evidence="7" type="ORF">S01H1_12622</name>
</gene>
<sequence>KMRFRPDFFPFTEPSADAAISCIICGGGGCSSCGGSGWIEILGAGMVDPEVFEKVNYDPEKYTGFAFGMGVERIAMLKYGINDIRLFLENDMRFLSQF</sequence>
<feature type="non-terminal residue" evidence="7">
    <location>
        <position position="1"/>
    </location>
</feature>
<dbReference type="Pfam" id="PF01409">
    <property type="entry name" value="tRNA-synt_2d"/>
    <property type="match status" value="1"/>
</dbReference>
<keyword evidence="2" id="KW-0547">Nucleotide-binding</keyword>
<evidence type="ECO:0000313" key="7">
    <source>
        <dbReference type="EMBL" id="GAF69324.1"/>
    </source>
</evidence>
<dbReference type="EMBL" id="BARS01006488">
    <property type="protein sequence ID" value="GAF69324.1"/>
    <property type="molecule type" value="Genomic_DNA"/>
</dbReference>
<dbReference type="InterPro" id="IPR002319">
    <property type="entry name" value="Phenylalanyl-tRNA_Synthase"/>
</dbReference>
<evidence type="ECO:0000259" key="6">
    <source>
        <dbReference type="Pfam" id="PF01409"/>
    </source>
</evidence>
<evidence type="ECO:0000256" key="2">
    <source>
        <dbReference type="ARBA" id="ARBA00022741"/>
    </source>
</evidence>
<evidence type="ECO:0000256" key="3">
    <source>
        <dbReference type="ARBA" id="ARBA00022840"/>
    </source>
</evidence>
<dbReference type="GO" id="GO:0005524">
    <property type="term" value="F:ATP binding"/>
    <property type="evidence" value="ECO:0007669"/>
    <property type="project" value="UniProtKB-KW"/>
</dbReference>
<comment type="caution">
    <text evidence="7">The sequence shown here is derived from an EMBL/GenBank/DDBJ whole genome shotgun (WGS) entry which is preliminary data.</text>
</comment>
<protein>
    <recommendedName>
        <fullName evidence="6">Phenylalanyl-tRNA synthetase domain-containing protein</fullName>
    </recommendedName>
</protein>
<keyword evidence="4" id="KW-0648">Protein biosynthesis</keyword>
<feature type="domain" description="Phenylalanyl-tRNA synthetase" evidence="6">
    <location>
        <begin position="1"/>
        <end position="98"/>
    </location>
</feature>
<dbReference type="SUPFAM" id="SSF55681">
    <property type="entry name" value="Class II aaRS and biotin synthetases"/>
    <property type="match status" value="1"/>
</dbReference>
<reference evidence="7" key="1">
    <citation type="journal article" date="2014" name="Front. Microbiol.">
        <title>High frequency of phylogenetically diverse reductive dehalogenase-homologous genes in deep subseafloor sedimentary metagenomes.</title>
        <authorList>
            <person name="Kawai M."/>
            <person name="Futagami T."/>
            <person name="Toyoda A."/>
            <person name="Takaki Y."/>
            <person name="Nishi S."/>
            <person name="Hori S."/>
            <person name="Arai W."/>
            <person name="Tsubouchi T."/>
            <person name="Morono Y."/>
            <person name="Uchiyama I."/>
            <person name="Ito T."/>
            <person name="Fujiyama A."/>
            <person name="Inagaki F."/>
            <person name="Takami H."/>
        </authorList>
    </citation>
    <scope>NUCLEOTIDE SEQUENCE</scope>
    <source>
        <strain evidence="7">Expedition CK06-06</strain>
    </source>
</reference>
<proteinExistence type="predicted"/>
<evidence type="ECO:0000256" key="4">
    <source>
        <dbReference type="ARBA" id="ARBA00022917"/>
    </source>
</evidence>
<dbReference type="GO" id="GO:0000049">
    <property type="term" value="F:tRNA binding"/>
    <property type="evidence" value="ECO:0007669"/>
    <property type="project" value="InterPro"/>
</dbReference>
<evidence type="ECO:0000256" key="1">
    <source>
        <dbReference type="ARBA" id="ARBA00022598"/>
    </source>
</evidence>
<evidence type="ECO:0000256" key="5">
    <source>
        <dbReference type="ARBA" id="ARBA00023146"/>
    </source>
</evidence>
<dbReference type="Gene3D" id="3.30.930.10">
    <property type="entry name" value="Bira Bifunctional Protein, Domain 2"/>
    <property type="match status" value="1"/>
</dbReference>
<organism evidence="7">
    <name type="scientific">marine sediment metagenome</name>
    <dbReference type="NCBI Taxonomy" id="412755"/>
    <lineage>
        <taxon>unclassified sequences</taxon>
        <taxon>metagenomes</taxon>
        <taxon>ecological metagenomes</taxon>
    </lineage>
</organism>
<accession>X0RKH2</accession>
<dbReference type="AlphaFoldDB" id="X0RKH2"/>
<dbReference type="InterPro" id="IPR045864">
    <property type="entry name" value="aa-tRNA-synth_II/BPL/LPL"/>
</dbReference>